<evidence type="ECO:0000313" key="2">
    <source>
        <dbReference type="EMBL" id="QRZ60245.1"/>
    </source>
</evidence>
<gene>
    <name evidence="1" type="primary">beta</name>
</gene>
<accession>A0A895KSC8</accession>
<organismHost>
    <name type="scientific">Bos taurus</name>
    <name type="common">Bovine</name>
    <dbReference type="NCBI Taxonomy" id="9913"/>
</organismHost>
<dbReference type="EMBL" id="MW512963">
    <property type="protein sequence ID" value="QRZ60245.1"/>
    <property type="molecule type" value="Viral_cRNA"/>
</dbReference>
<name>A0A895KSC8_BEFV</name>
<sequence>MDFIRCHVAMQIINFRALEIDKRSLLGILVIKNIKKNLHRSNQLLTRLSDLMVPSAIHNGEFVMRNDKSNKLWIFVGESWASLDSADLTGVRDNIFNISKTVPLLIQGEEYGVIDISIKVEPRGLRFLKRSSEIDICDIPKKVRVVPT</sequence>
<organismHost>
    <name type="scientific">Culicoides</name>
    <dbReference type="NCBI Taxonomy" id="58271"/>
</organismHost>
<evidence type="ECO:0000313" key="1">
    <source>
        <dbReference type="EMBL" id="QRZ60235.1"/>
    </source>
</evidence>
<organismHost>
    <name type="scientific">Syncerus caffer</name>
    <name type="common">African buffalo</name>
    <dbReference type="NCBI Taxonomy" id="9970"/>
</organismHost>
<dbReference type="EMBL" id="MW463337">
    <property type="protein sequence ID" value="QRZ60235.1"/>
    <property type="molecule type" value="Viral_cRNA"/>
</dbReference>
<protein>
    <submittedName>
        <fullName evidence="1">Beta protein</fullName>
    </submittedName>
</protein>
<organism evidence="1">
    <name type="scientific">Bovine ephemeral fever virus</name>
    <name type="common">BEFV</name>
    <dbReference type="NCBI Taxonomy" id="11303"/>
    <lineage>
        <taxon>Viruses</taxon>
        <taxon>Riboviria</taxon>
        <taxon>Orthornavirae</taxon>
        <taxon>Negarnaviricota</taxon>
        <taxon>Haploviricotina</taxon>
        <taxon>Monjiviricetes</taxon>
        <taxon>Mononegavirales</taxon>
        <taxon>Rhabdoviridae</taxon>
        <taxon>Alpharhabdovirinae</taxon>
        <taxon>Ephemerovirus</taxon>
        <taxon>Ephemerovirus febris</taxon>
    </lineage>
</organism>
<organismHost>
    <name type="scientific">Bubalus bubalis</name>
    <name type="common">Domestic water buffalo</name>
    <dbReference type="NCBI Taxonomy" id="89462"/>
</organismHost>
<proteinExistence type="predicted"/>
<reference evidence="1" key="1">
    <citation type="submission" date="2021-01" db="EMBL/GenBank/DDBJ databases">
        <title>Genome sequence of Bovine Ephemeral Fever Virus vaccine strain of South African origin.</title>
        <authorList>
            <person name="Mlingo T.A.M."/>
            <person name="Nthangeni B.M."/>
            <person name="Mokoena N.B."/>
        </authorList>
    </citation>
    <scope>NUCLEOTIDE SEQUENCE</scope>
    <source>
        <strain evidence="2">RSA/OBP/BEF/LAV</strain>
        <strain evidence="1">RSA/OBP/BEF2008</strain>
    </source>
</reference>